<dbReference type="PANTHER" id="PTHR34701:SF1">
    <property type="entry name" value="TRANSCRIPTIONAL REGULATOR MRAZ"/>
    <property type="match status" value="1"/>
</dbReference>
<dbReference type="CDD" id="cd16321">
    <property type="entry name" value="MraZ_C"/>
    <property type="match status" value="1"/>
</dbReference>
<keyword evidence="9" id="KW-0132">Cell division</keyword>
<dbReference type="Pfam" id="PF02381">
    <property type="entry name" value="MraZ"/>
    <property type="match status" value="2"/>
</dbReference>
<keyword evidence="6 7" id="KW-0804">Transcription</keyword>
<evidence type="ECO:0000256" key="1">
    <source>
        <dbReference type="ARBA" id="ARBA00013860"/>
    </source>
</evidence>
<feature type="domain" description="SpoVT-AbrB" evidence="8">
    <location>
        <begin position="5"/>
        <end position="47"/>
    </location>
</feature>
<dbReference type="InterPro" id="IPR037914">
    <property type="entry name" value="SpoVT-AbrB_sf"/>
</dbReference>
<dbReference type="GO" id="GO:2000143">
    <property type="term" value="P:negative regulation of DNA-templated transcription initiation"/>
    <property type="evidence" value="ECO:0007669"/>
    <property type="project" value="TreeGrafter"/>
</dbReference>
<evidence type="ECO:0000256" key="3">
    <source>
        <dbReference type="ARBA" id="ARBA00022737"/>
    </source>
</evidence>
<dbReference type="PROSITE" id="PS51740">
    <property type="entry name" value="SPOVT_ABRB"/>
    <property type="match status" value="2"/>
</dbReference>
<dbReference type="InterPro" id="IPR003444">
    <property type="entry name" value="MraZ"/>
</dbReference>
<dbReference type="Gene3D" id="3.40.1550.20">
    <property type="entry name" value="Transcriptional regulator MraZ domain"/>
    <property type="match status" value="1"/>
</dbReference>
<comment type="subunit">
    <text evidence="7">Forms oligomers.</text>
</comment>
<gene>
    <name evidence="7" type="primary">mraZ</name>
    <name evidence="9" type="ORF">COX77_03015</name>
</gene>
<proteinExistence type="inferred from homology"/>
<dbReference type="Proteomes" id="UP000230405">
    <property type="component" value="Unassembled WGS sequence"/>
</dbReference>
<dbReference type="SUPFAM" id="SSF89447">
    <property type="entry name" value="AbrB/MazE/MraZ-like"/>
    <property type="match status" value="1"/>
</dbReference>
<evidence type="ECO:0000313" key="10">
    <source>
        <dbReference type="Proteomes" id="UP000230405"/>
    </source>
</evidence>
<dbReference type="GO" id="GO:0003700">
    <property type="term" value="F:DNA-binding transcription factor activity"/>
    <property type="evidence" value="ECO:0007669"/>
    <property type="project" value="UniProtKB-UniRule"/>
</dbReference>
<dbReference type="NCBIfam" id="TIGR00242">
    <property type="entry name" value="division/cell wall cluster transcriptional repressor MraZ"/>
    <property type="match status" value="1"/>
</dbReference>
<dbReference type="GO" id="GO:0005737">
    <property type="term" value="C:cytoplasm"/>
    <property type="evidence" value="ECO:0007669"/>
    <property type="project" value="UniProtKB-UniRule"/>
</dbReference>
<dbReference type="InterPro" id="IPR038619">
    <property type="entry name" value="MraZ_sf"/>
</dbReference>
<organism evidence="9 10">
    <name type="scientific">Candidatus Komeilibacteria bacterium CG_4_10_14_0_2_um_filter_37_10</name>
    <dbReference type="NCBI Taxonomy" id="1974470"/>
    <lineage>
        <taxon>Bacteria</taxon>
        <taxon>Candidatus Komeiliibacteriota</taxon>
    </lineage>
</organism>
<dbReference type="PANTHER" id="PTHR34701">
    <property type="entry name" value="TRANSCRIPTIONAL REGULATOR MRAZ"/>
    <property type="match status" value="1"/>
</dbReference>
<protein>
    <recommendedName>
        <fullName evidence="1 7">Transcriptional regulator MraZ</fullName>
    </recommendedName>
</protein>
<evidence type="ECO:0000256" key="4">
    <source>
        <dbReference type="ARBA" id="ARBA00023015"/>
    </source>
</evidence>
<keyword evidence="4 7" id="KW-0805">Transcription regulation</keyword>
<comment type="caution">
    <text evidence="9">The sequence shown here is derived from an EMBL/GenBank/DDBJ whole genome shotgun (WGS) entry which is preliminary data.</text>
</comment>
<reference evidence="10" key="1">
    <citation type="submission" date="2017-09" db="EMBL/GenBank/DDBJ databases">
        <title>Depth-based differentiation of microbial function through sediment-hosted aquifers and enrichment of novel symbionts in the deep terrestrial subsurface.</title>
        <authorList>
            <person name="Probst A.J."/>
            <person name="Ladd B."/>
            <person name="Jarett J.K."/>
            <person name="Geller-Mcgrath D.E."/>
            <person name="Sieber C.M.K."/>
            <person name="Emerson J.B."/>
            <person name="Anantharaman K."/>
            <person name="Thomas B.C."/>
            <person name="Malmstrom R."/>
            <person name="Stieglmeier M."/>
            <person name="Klingl A."/>
            <person name="Woyke T."/>
            <person name="Ryan C.M."/>
            <person name="Banfield J.F."/>
        </authorList>
    </citation>
    <scope>NUCLEOTIDE SEQUENCE [LARGE SCALE GENOMIC DNA]</scope>
</reference>
<dbReference type="EMBL" id="PFPO01000056">
    <property type="protein sequence ID" value="PIZ98925.1"/>
    <property type="molecule type" value="Genomic_DNA"/>
</dbReference>
<keyword evidence="3" id="KW-0677">Repeat</keyword>
<feature type="domain" description="SpoVT-AbrB" evidence="8">
    <location>
        <begin position="76"/>
        <end position="119"/>
    </location>
</feature>
<accession>A0A2M7VEH9</accession>
<evidence type="ECO:0000256" key="7">
    <source>
        <dbReference type="HAMAP-Rule" id="MF_01008"/>
    </source>
</evidence>
<dbReference type="InterPro" id="IPR035642">
    <property type="entry name" value="MraZ_N"/>
</dbReference>
<comment type="subcellular location">
    <subcellularLocation>
        <location evidence="7">Cytoplasm</location>
        <location evidence="7">Nucleoid</location>
    </subcellularLocation>
</comment>
<dbReference type="GO" id="GO:0051301">
    <property type="term" value="P:cell division"/>
    <property type="evidence" value="ECO:0007669"/>
    <property type="project" value="UniProtKB-KW"/>
</dbReference>
<evidence type="ECO:0000259" key="8">
    <source>
        <dbReference type="PROSITE" id="PS51740"/>
    </source>
</evidence>
<dbReference type="AlphaFoldDB" id="A0A2M7VEH9"/>
<name>A0A2M7VEH9_9BACT</name>
<evidence type="ECO:0000313" key="9">
    <source>
        <dbReference type="EMBL" id="PIZ98925.1"/>
    </source>
</evidence>
<keyword evidence="9" id="KW-0131">Cell cycle</keyword>
<dbReference type="GO" id="GO:0009295">
    <property type="term" value="C:nucleoid"/>
    <property type="evidence" value="ECO:0007669"/>
    <property type="project" value="UniProtKB-SubCell"/>
</dbReference>
<dbReference type="InterPro" id="IPR035644">
    <property type="entry name" value="MraZ_C"/>
</dbReference>
<dbReference type="CDD" id="cd16320">
    <property type="entry name" value="MraZ_N"/>
    <property type="match status" value="1"/>
</dbReference>
<keyword evidence="5 7" id="KW-0238">DNA-binding</keyword>
<dbReference type="GO" id="GO:0000976">
    <property type="term" value="F:transcription cis-regulatory region binding"/>
    <property type="evidence" value="ECO:0007669"/>
    <property type="project" value="TreeGrafter"/>
</dbReference>
<comment type="similarity">
    <text evidence="7">Belongs to the MraZ family.</text>
</comment>
<dbReference type="InterPro" id="IPR007159">
    <property type="entry name" value="SpoVT-AbrB_dom"/>
</dbReference>
<evidence type="ECO:0000256" key="5">
    <source>
        <dbReference type="ARBA" id="ARBA00023125"/>
    </source>
</evidence>
<dbReference type="InterPro" id="IPR020603">
    <property type="entry name" value="MraZ_dom"/>
</dbReference>
<keyword evidence="2 7" id="KW-0963">Cytoplasm</keyword>
<dbReference type="HAMAP" id="MF_01008">
    <property type="entry name" value="MraZ"/>
    <property type="match status" value="1"/>
</dbReference>
<evidence type="ECO:0000256" key="6">
    <source>
        <dbReference type="ARBA" id="ARBA00023163"/>
    </source>
</evidence>
<evidence type="ECO:0000256" key="2">
    <source>
        <dbReference type="ARBA" id="ARBA00022490"/>
    </source>
</evidence>
<sequence length="143" mass="16408">MFIGEYYHNLDDKGRLALPVKFRVKFKGGLVITRGLDNCLFVYTRQDWQILAEKLSKLPINQAKTRAFARLLLAGAMDVAMDGQGRINVPDYLLNFGLLKKQVVITGLYNRLEIWDEKQWQEYKQRTEKDSGEIAEALGELGV</sequence>